<organism evidence="3 4">
    <name type="scientific">Pleomassaria siparia CBS 279.74</name>
    <dbReference type="NCBI Taxonomy" id="1314801"/>
    <lineage>
        <taxon>Eukaryota</taxon>
        <taxon>Fungi</taxon>
        <taxon>Dikarya</taxon>
        <taxon>Ascomycota</taxon>
        <taxon>Pezizomycotina</taxon>
        <taxon>Dothideomycetes</taxon>
        <taxon>Pleosporomycetidae</taxon>
        <taxon>Pleosporales</taxon>
        <taxon>Pleomassariaceae</taxon>
        <taxon>Pleomassaria</taxon>
    </lineage>
</organism>
<dbReference type="InterPro" id="IPR042099">
    <property type="entry name" value="ANL_N_sf"/>
</dbReference>
<dbReference type="PANTHER" id="PTHR43272">
    <property type="entry name" value="LONG-CHAIN-FATTY-ACID--COA LIGASE"/>
    <property type="match status" value="1"/>
</dbReference>
<evidence type="ECO:0000256" key="1">
    <source>
        <dbReference type="SAM" id="Phobius"/>
    </source>
</evidence>
<dbReference type="GO" id="GO:0005783">
    <property type="term" value="C:endoplasmic reticulum"/>
    <property type="evidence" value="ECO:0007669"/>
    <property type="project" value="TreeGrafter"/>
</dbReference>
<name>A0A6G1JTA1_9PLEO</name>
<dbReference type="Gene3D" id="3.40.50.12780">
    <property type="entry name" value="N-terminal domain of ligase-like"/>
    <property type="match status" value="1"/>
</dbReference>
<evidence type="ECO:0000259" key="2">
    <source>
        <dbReference type="Pfam" id="PF00501"/>
    </source>
</evidence>
<dbReference type="Proteomes" id="UP000799428">
    <property type="component" value="Unassembled WGS sequence"/>
</dbReference>
<keyword evidence="1" id="KW-0472">Membrane</keyword>
<dbReference type="GO" id="GO:0016020">
    <property type="term" value="C:membrane"/>
    <property type="evidence" value="ECO:0007669"/>
    <property type="project" value="TreeGrafter"/>
</dbReference>
<dbReference type="Pfam" id="PF00501">
    <property type="entry name" value="AMP-binding"/>
    <property type="match status" value="1"/>
</dbReference>
<feature type="domain" description="AMP-dependent synthetase/ligase" evidence="2">
    <location>
        <begin position="152"/>
        <end position="547"/>
    </location>
</feature>
<keyword evidence="1" id="KW-1133">Transmembrane helix</keyword>
<feature type="transmembrane region" description="Helical" evidence="1">
    <location>
        <begin position="163"/>
        <end position="185"/>
    </location>
</feature>
<evidence type="ECO:0000313" key="3">
    <source>
        <dbReference type="EMBL" id="KAF2703397.1"/>
    </source>
</evidence>
<proteinExistence type="predicted"/>
<protein>
    <recommendedName>
        <fullName evidence="2">AMP-dependent synthetase/ligase domain-containing protein</fullName>
    </recommendedName>
</protein>
<sequence>MSGIVEQLDSAIAEILAGWNIYSSVLLASILGFIGWVVYDTQDADTHPLLLARQAQASYVRQPGESAIYRSPETPHGYPLRTGLAVKPPGTPMYSAGKDGDLRDIWRRVTGEIPLEKNAKSSGTAKIMTVFGNEGVTENLIADITKEISIIGKHLKDHDAKRVAIYLPNSVEFLAALFASAFYGYTPILIPYNQSHPTLIDLLLRTGADSLIAAAGSIPLANVSKGVSGLRQVIWTVEKTSRHMDWNEVPEGIGGKVDVSVWHELVQDQKNGTPELPQETGKAPNIVFLWQDGTSQSAEIVEFTQQNISSATGALISALPGPRRFNSSDTFLSADAFTHSYSLCLTLAALFNHATVIINSVAGPGVDLVLASRSIAPTIAVISAESAAKLHSTTTTSINSGLRKLAHYLESRTLASGRLPTESFLSRLNAPARAPVGNIPGKLRLLFISERAGQNTPPLTATDLSDLRVYTSARVIYALTAAKVAGAVAQTNVYDYRTGDLGANKHSHFGVPVSSIEVKLKDTTTHKTTDEQTAGELTVTGPSVAGGEASLGVNCTFQEDHTLAYV</sequence>
<evidence type="ECO:0000313" key="4">
    <source>
        <dbReference type="Proteomes" id="UP000799428"/>
    </source>
</evidence>
<dbReference type="AlphaFoldDB" id="A0A6G1JTA1"/>
<dbReference type="OrthoDB" id="4138492at2759"/>
<gene>
    <name evidence="3" type="ORF">K504DRAFT_473963</name>
</gene>
<keyword evidence="4" id="KW-1185">Reference proteome</keyword>
<dbReference type="PANTHER" id="PTHR43272:SF11">
    <property type="entry name" value="AMP-DEPENDENT SYNTHETASE_LIGASE DOMAIN-CONTAINING PROTEIN"/>
    <property type="match status" value="1"/>
</dbReference>
<dbReference type="GO" id="GO:0004467">
    <property type="term" value="F:long-chain fatty acid-CoA ligase activity"/>
    <property type="evidence" value="ECO:0007669"/>
    <property type="project" value="TreeGrafter"/>
</dbReference>
<reference evidence="3" key="1">
    <citation type="journal article" date="2020" name="Stud. Mycol.">
        <title>101 Dothideomycetes genomes: a test case for predicting lifestyles and emergence of pathogens.</title>
        <authorList>
            <person name="Haridas S."/>
            <person name="Albert R."/>
            <person name="Binder M."/>
            <person name="Bloem J."/>
            <person name="Labutti K."/>
            <person name="Salamov A."/>
            <person name="Andreopoulos B."/>
            <person name="Baker S."/>
            <person name="Barry K."/>
            <person name="Bills G."/>
            <person name="Bluhm B."/>
            <person name="Cannon C."/>
            <person name="Castanera R."/>
            <person name="Culley D."/>
            <person name="Daum C."/>
            <person name="Ezra D."/>
            <person name="Gonzalez J."/>
            <person name="Henrissat B."/>
            <person name="Kuo A."/>
            <person name="Liang C."/>
            <person name="Lipzen A."/>
            <person name="Lutzoni F."/>
            <person name="Magnuson J."/>
            <person name="Mondo S."/>
            <person name="Nolan M."/>
            <person name="Ohm R."/>
            <person name="Pangilinan J."/>
            <person name="Park H.-J."/>
            <person name="Ramirez L."/>
            <person name="Alfaro M."/>
            <person name="Sun H."/>
            <person name="Tritt A."/>
            <person name="Yoshinaga Y."/>
            <person name="Zwiers L.-H."/>
            <person name="Turgeon B."/>
            <person name="Goodwin S."/>
            <person name="Spatafora J."/>
            <person name="Crous P."/>
            <person name="Grigoriev I."/>
        </authorList>
    </citation>
    <scope>NUCLEOTIDE SEQUENCE</scope>
    <source>
        <strain evidence="3">CBS 279.74</strain>
    </source>
</reference>
<keyword evidence="1" id="KW-0812">Transmembrane</keyword>
<dbReference type="InterPro" id="IPR000873">
    <property type="entry name" value="AMP-dep_synth/lig_dom"/>
</dbReference>
<feature type="transmembrane region" description="Helical" evidence="1">
    <location>
        <begin position="20"/>
        <end position="39"/>
    </location>
</feature>
<accession>A0A6G1JTA1</accession>
<dbReference type="SUPFAM" id="SSF56801">
    <property type="entry name" value="Acetyl-CoA synthetase-like"/>
    <property type="match status" value="1"/>
</dbReference>
<dbReference type="EMBL" id="MU005787">
    <property type="protein sequence ID" value="KAF2703397.1"/>
    <property type="molecule type" value="Genomic_DNA"/>
</dbReference>